<dbReference type="AlphaFoldDB" id="A0A370HL43"/>
<gene>
    <name evidence="2" type="ORF">DES45_104149</name>
</gene>
<keyword evidence="1" id="KW-1133">Transmembrane helix</keyword>
<evidence type="ECO:0000313" key="2">
    <source>
        <dbReference type="EMBL" id="RDI59238.1"/>
    </source>
</evidence>
<keyword evidence="1" id="KW-0812">Transmembrane</keyword>
<protein>
    <submittedName>
        <fullName evidence="2">Uncharacterized protein</fullName>
    </submittedName>
</protein>
<feature type="transmembrane region" description="Helical" evidence="1">
    <location>
        <begin position="22"/>
        <end position="41"/>
    </location>
</feature>
<organism evidence="2 3">
    <name type="scientific">Microvirga subterranea</name>
    <dbReference type="NCBI Taxonomy" id="186651"/>
    <lineage>
        <taxon>Bacteria</taxon>
        <taxon>Pseudomonadati</taxon>
        <taxon>Pseudomonadota</taxon>
        <taxon>Alphaproteobacteria</taxon>
        <taxon>Hyphomicrobiales</taxon>
        <taxon>Methylobacteriaceae</taxon>
        <taxon>Microvirga</taxon>
    </lineage>
</organism>
<comment type="caution">
    <text evidence="2">The sequence shown here is derived from an EMBL/GenBank/DDBJ whole genome shotgun (WGS) entry which is preliminary data.</text>
</comment>
<evidence type="ECO:0000313" key="3">
    <source>
        <dbReference type="Proteomes" id="UP000254925"/>
    </source>
</evidence>
<dbReference type="EMBL" id="QQBB01000004">
    <property type="protein sequence ID" value="RDI59238.1"/>
    <property type="molecule type" value="Genomic_DNA"/>
</dbReference>
<dbReference type="RefSeq" id="WP_170151464.1">
    <property type="nucleotide sequence ID" value="NZ_QQBB01000004.1"/>
</dbReference>
<proteinExistence type="predicted"/>
<keyword evidence="1" id="KW-0472">Membrane</keyword>
<reference evidence="2 3" key="1">
    <citation type="submission" date="2018-07" db="EMBL/GenBank/DDBJ databases">
        <title>Genomic Encyclopedia of Type Strains, Phase IV (KMG-IV): sequencing the most valuable type-strain genomes for metagenomic binning, comparative biology and taxonomic classification.</title>
        <authorList>
            <person name="Goeker M."/>
        </authorList>
    </citation>
    <scope>NUCLEOTIDE SEQUENCE [LARGE SCALE GENOMIC DNA]</scope>
    <source>
        <strain evidence="2 3">DSM 14364</strain>
    </source>
</reference>
<accession>A0A370HL43</accession>
<evidence type="ECO:0000256" key="1">
    <source>
        <dbReference type="SAM" id="Phobius"/>
    </source>
</evidence>
<keyword evidence="3" id="KW-1185">Reference proteome</keyword>
<dbReference type="Proteomes" id="UP000254925">
    <property type="component" value="Unassembled WGS sequence"/>
</dbReference>
<name>A0A370HL43_9HYPH</name>
<sequence length="53" mass="5793">MQDSLENIVQTLVSPGLGSAELVLAALVACGFLFSTIYSLFVKGDSSLEWWER</sequence>